<keyword evidence="1" id="KW-0472">Membrane</keyword>
<feature type="transmembrane region" description="Helical" evidence="1">
    <location>
        <begin position="32"/>
        <end position="54"/>
    </location>
</feature>
<evidence type="ECO:0000313" key="2">
    <source>
        <dbReference type="EMBL" id="RDX87952.1"/>
    </source>
</evidence>
<dbReference type="EMBL" id="QJKJ01006088">
    <property type="protein sequence ID" value="RDX87952.1"/>
    <property type="molecule type" value="Genomic_DNA"/>
</dbReference>
<dbReference type="OrthoDB" id="1425929at2759"/>
<gene>
    <name evidence="2" type="ORF">CR513_30510</name>
</gene>
<feature type="non-terminal residue" evidence="2">
    <location>
        <position position="1"/>
    </location>
</feature>
<organism evidence="2 3">
    <name type="scientific">Mucuna pruriens</name>
    <name type="common">Velvet bean</name>
    <name type="synonym">Dolichos pruriens</name>
    <dbReference type="NCBI Taxonomy" id="157652"/>
    <lineage>
        <taxon>Eukaryota</taxon>
        <taxon>Viridiplantae</taxon>
        <taxon>Streptophyta</taxon>
        <taxon>Embryophyta</taxon>
        <taxon>Tracheophyta</taxon>
        <taxon>Spermatophyta</taxon>
        <taxon>Magnoliopsida</taxon>
        <taxon>eudicotyledons</taxon>
        <taxon>Gunneridae</taxon>
        <taxon>Pentapetalae</taxon>
        <taxon>rosids</taxon>
        <taxon>fabids</taxon>
        <taxon>Fabales</taxon>
        <taxon>Fabaceae</taxon>
        <taxon>Papilionoideae</taxon>
        <taxon>50 kb inversion clade</taxon>
        <taxon>NPAAA clade</taxon>
        <taxon>indigoferoid/millettioid clade</taxon>
        <taxon>Phaseoleae</taxon>
        <taxon>Mucuna</taxon>
    </lineage>
</organism>
<comment type="caution">
    <text evidence="2">The sequence shown here is derived from an EMBL/GenBank/DDBJ whole genome shotgun (WGS) entry which is preliminary data.</text>
</comment>
<evidence type="ECO:0008006" key="4">
    <source>
        <dbReference type="Google" id="ProtNLM"/>
    </source>
</evidence>
<keyword evidence="1" id="KW-0812">Transmembrane</keyword>
<keyword evidence="1" id="KW-1133">Transmembrane helix</keyword>
<dbReference type="PANTHER" id="PTHR36350">
    <property type="entry name" value="TRANSMEMBRANE PROTEIN"/>
    <property type="match status" value="1"/>
</dbReference>
<dbReference type="PANTHER" id="PTHR36350:SF3">
    <property type="entry name" value="TRANSMEMBRANE PROTEIN"/>
    <property type="match status" value="1"/>
</dbReference>
<reference evidence="2" key="1">
    <citation type="submission" date="2018-05" db="EMBL/GenBank/DDBJ databases">
        <title>Draft genome of Mucuna pruriens seed.</title>
        <authorList>
            <person name="Nnadi N.E."/>
            <person name="Vos R."/>
            <person name="Hasami M.H."/>
            <person name="Devisetty U.K."/>
            <person name="Aguiy J.C."/>
        </authorList>
    </citation>
    <scope>NUCLEOTIDE SEQUENCE [LARGE SCALE GENOMIC DNA]</scope>
    <source>
        <strain evidence="2">JCA_2017</strain>
    </source>
</reference>
<accession>A0A371GBM3</accession>
<evidence type="ECO:0000256" key="1">
    <source>
        <dbReference type="SAM" id="Phobius"/>
    </source>
</evidence>
<evidence type="ECO:0000313" key="3">
    <source>
        <dbReference type="Proteomes" id="UP000257109"/>
    </source>
</evidence>
<sequence>MNQLIEKFCNFSLAQRCFEDIGNFISYVISTYGVNAMTAITCVILGCPFLIYVLTKRRPKPEDKAEPKQKPIRLLRTRSFIIREIHSGNAALDRLLEDDYKQARVNPSALDKTDTLLKEHLQQELPNLMILQQNVAKLEMSGKEDDAEKIIRQALKKANEKKRPQEAYEIEMLLVEVLIYKGGDLDLESALKCKCLKDESLRDVRRPLYKAIIYKMKGDTKEAEKCWDEFIQVRDPALSRPEIQFEIFEHHVERLQNAIQDVTARKRNMFGALFLS</sequence>
<proteinExistence type="predicted"/>
<dbReference type="Proteomes" id="UP000257109">
    <property type="component" value="Unassembled WGS sequence"/>
</dbReference>
<dbReference type="AlphaFoldDB" id="A0A371GBM3"/>
<keyword evidence="3" id="KW-1185">Reference proteome</keyword>
<name>A0A371GBM3_MUCPR</name>
<protein>
    <recommendedName>
        <fullName evidence="4">Protein SLOW GREEN 1, chloroplastic</fullName>
    </recommendedName>
</protein>